<evidence type="ECO:0000259" key="1">
    <source>
        <dbReference type="Pfam" id="PF00551"/>
    </source>
</evidence>
<accession>A0A9X3L5Z6</accession>
<proteinExistence type="predicted"/>
<dbReference type="PANTHER" id="PTHR11138">
    <property type="entry name" value="METHIONYL-TRNA FORMYLTRANSFERASE"/>
    <property type="match status" value="1"/>
</dbReference>
<protein>
    <submittedName>
        <fullName evidence="3">Formyl transferase</fullName>
    </submittedName>
</protein>
<dbReference type="AlphaFoldDB" id="A0A9X3L5Z6"/>
<gene>
    <name evidence="3" type="ORF">M9R61_00520</name>
</gene>
<dbReference type="SUPFAM" id="SSF50486">
    <property type="entry name" value="FMT C-terminal domain-like"/>
    <property type="match status" value="1"/>
</dbReference>
<dbReference type="CDD" id="cd08702">
    <property type="entry name" value="Arna_FMT_C"/>
    <property type="match status" value="1"/>
</dbReference>
<organism evidence="3 4">
    <name type="scientific">Psychrobacillus psychrodurans</name>
    <dbReference type="NCBI Taxonomy" id="126157"/>
    <lineage>
        <taxon>Bacteria</taxon>
        <taxon>Bacillati</taxon>
        <taxon>Bacillota</taxon>
        <taxon>Bacilli</taxon>
        <taxon>Bacillales</taxon>
        <taxon>Bacillaceae</taxon>
        <taxon>Psychrobacillus</taxon>
    </lineage>
</organism>
<dbReference type="GO" id="GO:0004479">
    <property type="term" value="F:methionyl-tRNA formyltransferase activity"/>
    <property type="evidence" value="ECO:0007669"/>
    <property type="project" value="TreeGrafter"/>
</dbReference>
<dbReference type="Proteomes" id="UP001152172">
    <property type="component" value="Unassembled WGS sequence"/>
</dbReference>
<dbReference type="GO" id="GO:0005829">
    <property type="term" value="C:cytosol"/>
    <property type="evidence" value="ECO:0007669"/>
    <property type="project" value="TreeGrafter"/>
</dbReference>
<dbReference type="Pfam" id="PF02911">
    <property type="entry name" value="Formyl_trans_C"/>
    <property type="match status" value="1"/>
</dbReference>
<dbReference type="SUPFAM" id="SSF53328">
    <property type="entry name" value="Formyltransferase"/>
    <property type="match status" value="1"/>
</dbReference>
<comment type="caution">
    <text evidence="3">The sequence shown here is derived from an EMBL/GenBank/DDBJ whole genome shotgun (WGS) entry which is preliminary data.</text>
</comment>
<evidence type="ECO:0000313" key="4">
    <source>
        <dbReference type="Proteomes" id="UP001152172"/>
    </source>
</evidence>
<dbReference type="InterPro" id="IPR002376">
    <property type="entry name" value="Formyl_transf_N"/>
</dbReference>
<dbReference type="Gene3D" id="3.40.50.12230">
    <property type="match status" value="1"/>
</dbReference>
<dbReference type="InterPro" id="IPR011034">
    <property type="entry name" value="Formyl_transferase-like_C_sf"/>
</dbReference>
<evidence type="ECO:0000313" key="3">
    <source>
        <dbReference type="EMBL" id="MCZ8531823.1"/>
    </source>
</evidence>
<name>A0A9X3L5Z6_9BACI</name>
<dbReference type="RefSeq" id="WP_269920517.1">
    <property type="nucleotide sequence ID" value="NZ_JAMKBI010000001.1"/>
</dbReference>
<evidence type="ECO:0000259" key="2">
    <source>
        <dbReference type="Pfam" id="PF02911"/>
    </source>
</evidence>
<keyword evidence="3" id="KW-0808">Transferase</keyword>
<dbReference type="PANTHER" id="PTHR11138:SF5">
    <property type="entry name" value="METHIONYL-TRNA FORMYLTRANSFERASE, MITOCHONDRIAL"/>
    <property type="match status" value="1"/>
</dbReference>
<dbReference type="Pfam" id="PF00551">
    <property type="entry name" value="Formyl_trans_N"/>
    <property type="match status" value="1"/>
</dbReference>
<dbReference type="InterPro" id="IPR036477">
    <property type="entry name" value="Formyl_transf_N_sf"/>
</dbReference>
<dbReference type="EMBL" id="JAMKBI010000001">
    <property type="protein sequence ID" value="MCZ8531823.1"/>
    <property type="molecule type" value="Genomic_DNA"/>
</dbReference>
<keyword evidence="4" id="KW-1185">Reference proteome</keyword>
<dbReference type="InterPro" id="IPR005793">
    <property type="entry name" value="Formyl_trans_C"/>
</dbReference>
<feature type="domain" description="Formyl transferase N-terminal" evidence="1">
    <location>
        <begin position="61"/>
        <end position="171"/>
    </location>
</feature>
<feature type="domain" description="Formyl transferase C-terminal" evidence="2">
    <location>
        <begin position="200"/>
        <end position="284"/>
    </location>
</feature>
<sequence>MKIVYIGCVTSSDRFLKSIYQLDNVDIVGIVTKSVSHFNADHVSLEHFAVEKGIDWLDYRDNDELYEWINKKEPDLIYCFGWSQLIPSSIFAIPTLGAVGYHPALLPQNRGRHPIIWAIALGLKETGSSFFFLEEEADAGAILNQRKVEINKVEDANSLYDKLLDIGEIQVIEMTKQFLSGTITPVKQDIEKVNYWRKRSKKDGQIEWRMSSESIARLVKALTKPYVGAHFNYRNTDCKVWRAIVVDSKGLENIEPGKVIAVDQNSFTVKTGDGLLQVLDWEKEYNPKIGEYL</sequence>
<reference evidence="3" key="1">
    <citation type="submission" date="2022-05" db="EMBL/GenBank/DDBJ databases">
        <authorList>
            <person name="Colautti A."/>
            <person name="Iacumin L."/>
        </authorList>
    </citation>
    <scope>NUCLEOTIDE SEQUENCE</scope>
    <source>
        <strain evidence="3">DSM 30747</strain>
    </source>
</reference>